<evidence type="ECO:0000313" key="1">
    <source>
        <dbReference type="EMBL" id="PHQ35016.1"/>
    </source>
</evidence>
<proteinExistence type="predicted"/>
<protein>
    <submittedName>
        <fullName evidence="1">Uncharacterized protein</fullName>
    </submittedName>
</protein>
<keyword evidence="2" id="KW-1185">Reference proteome</keyword>
<name>A0A2G1W7M1_9BACT</name>
<sequence length="67" mass="7824">MELICTHFHRRFCAHRWPTWPTPDAVRIAFSGNRMRCIDLVVLHLAPIRLNDTVRSVERMAAVLNIV</sequence>
<organism evidence="1 2">
    <name type="scientific">Rhodopirellula bahusiensis</name>
    <dbReference type="NCBI Taxonomy" id="2014065"/>
    <lineage>
        <taxon>Bacteria</taxon>
        <taxon>Pseudomonadati</taxon>
        <taxon>Planctomycetota</taxon>
        <taxon>Planctomycetia</taxon>
        <taxon>Pirellulales</taxon>
        <taxon>Pirellulaceae</taxon>
        <taxon>Rhodopirellula</taxon>
    </lineage>
</organism>
<dbReference type="Proteomes" id="UP000225740">
    <property type="component" value="Unassembled WGS sequence"/>
</dbReference>
<evidence type="ECO:0000313" key="2">
    <source>
        <dbReference type="Proteomes" id="UP000225740"/>
    </source>
</evidence>
<accession>A0A2G1W7M1</accession>
<dbReference type="AlphaFoldDB" id="A0A2G1W7M1"/>
<dbReference type="EMBL" id="NIZW01000008">
    <property type="protein sequence ID" value="PHQ35016.1"/>
    <property type="molecule type" value="Genomic_DNA"/>
</dbReference>
<comment type="caution">
    <text evidence="1">The sequence shown here is derived from an EMBL/GenBank/DDBJ whole genome shotgun (WGS) entry which is preliminary data.</text>
</comment>
<reference evidence="1 2" key="1">
    <citation type="submission" date="2017-06" db="EMBL/GenBank/DDBJ databases">
        <title>Description of Rhodopirellula bahusiensis sp. nov.</title>
        <authorList>
            <person name="Kizina J."/>
            <person name="Harder J."/>
        </authorList>
    </citation>
    <scope>NUCLEOTIDE SEQUENCE [LARGE SCALE GENOMIC DNA]</scope>
    <source>
        <strain evidence="1 2">SWK21</strain>
    </source>
</reference>
<gene>
    <name evidence="1" type="ORF">CEE69_11320</name>
</gene>